<dbReference type="CDD" id="cd00024">
    <property type="entry name" value="CD_CSD"/>
    <property type="match status" value="1"/>
</dbReference>
<evidence type="ECO:0000313" key="14">
    <source>
        <dbReference type="Proteomes" id="UP001190700"/>
    </source>
</evidence>
<evidence type="ECO:0000259" key="11">
    <source>
        <dbReference type="PROSITE" id="PS50013"/>
    </source>
</evidence>
<evidence type="ECO:0000256" key="7">
    <source>
        <dbReference type="ARBA" id="ARBA00023163"/>
    </source>
</evidence>
<dbReference type="InterPro" id="IPR016197">
    <property type="entry name" value="Chromo-like_dom_sf"/>
</dbReference>
<organism evidence="13 14">
    <name type="scientific">Cymbomonas tetramitiformis</name>
    <dbReference type="NCBI Taxonomy" id="36881"/>
    <lineage>
        <taxon>Eukaryota</taxon>
        <taxon>Viridiplantae</taxon>
        <taxon>Chlorophyta</taxon>
        <taxon>Pyramimonadophyceae</taxon>
        <taxon>Pyramimonadales</taxon>
        <taxon>Pyramimonadaceae</taxon>
        <taxon>Cymbomonas</taxon>
    </lineage>
</organism>
<dbReference type="SMART" id="SM00298">
    <property type="entry name" value="CHROMO"/>
    <property type="match status" value="1"/>
</dbReference>
<dbReference type="PROSITE" id="PS50013">
    <property type="entry name" value="CHROMO_2"/>
    <property type="match status" value="1"/>
</dbReference>
<dbReference type="Pfam" id="PF05699">
    <property type="entry name" value="Dimer_Tnp_hAT"/>
    <property type="match status" value="1"/>
</dbReference>
<accession>A0AAE0FU59</accession>
<dbReference type="Proteomes" id="UP001190700">
    <property type="component" value="Unassembled WGS sequence"/>
</dbReference>
<dbReference type="GO" id="GO:0008270">
    <property type="term" value="F:zinc ion binding"/>
    <property type="evidence" value="ECO:0007669"/>
    <property type="project" value="UniProtKB-KW"/>
</dbReference>
<dbReference type="GO" id="GO:0003677">
    <property type="term" value="F:DNA binding"/>
    <property type="evidence" value="ECO:0007669"/>
    <property type="project" value="UniProtKB-KW"/>
</dbReference>
<comment type="caution">
    <text evidence="13">The sequence shown here is derived from an EMBL/GenBank/DDBJ whole genome shotgun (WGS) entry which is preliminary data.</text>
</comment>
<name>A0AAE0FU59_9CHLO</name>
<dbReference type="Pfam" id="PF02892">
    <property type="entry name" value="zf-BED"/>
    <property type="match status" value="1"/>
</dbReference>
<dbReference type="GO" id="GO:0005634">
    <property type="term" value="C:nucleus"/>
    <property type="evidence" value="ECO:0007669"/>
    <property type="project" value="UniProtKB-SubCell"/>
</dbReference>
<dbReference type="InterPro" id="IPR012337">
    <property type="entry name" value="RNaseH-like_sf"/>
</dbReference>
<evidence type="ECO:0000256" key="10">
    <source>
        <dbReference type="SAM" id="MobiDB-lite"/>
    </source>
</evidence>
<keyword evidence="2" id="KW-0479">Metal-binding</keyword>
<dbReference type="InterPro" id="IPR000953">
    <property type="entry name" value="Chromo/chromo_shadow_dom"/>
</dbReference>
<dbReference type="AlphaFoldDB" id="A0AAE0FU59"/>
<feature type="domain" description="Chromo" evidence="11">
    <location>
        <begin position="46"/>
        <end position="105"/>
    </location>
</feature>
<dbReference type="EMBL" id="LGRX02013441">
    <property type="protein sequence ID" value="KAK3266096.1"/>
    <property type="molecule type" value="Genomic_DNA"/>
</dbReference>
<dbReference type="InterPro" id="IPR023780">
    <property type="entry name" value="Chromo_domain"/>
</dbReference>
<feature type="domain" description="BED-type" evidence="12">
    <location>
        <begin position="135"/>
        <end position="192"/>
    </location>
</feature>
<dbReference type="PANTHER" id="PTHR46481">
    <property type="entry name" value="ZINC FINGER BED DOMAIN-CONTAINING PROTEIN 4"/>
    <property type="match status" value="1"/>
</dbReference>
<dbReference type="InterPro" id="IPR036236">
    <property type="entry name" value="Znf_C2H2_sf"/>
</dbReference>
<keyword evidence="7" id="KW-0804">Transcription</keyword>
<evidence type="ECO:0000256" key="3">
    <source>
        <dbReference type="ARBA" id="ARBA00022771"/>
    </source>
</evidence>
<gene>
    <name evidence="13" type="ORF">CYMTET_25256</name>
</gene>
<keyword evidence="3 9" id="KW-0863">Zinc-finger</keyword>
<evidence type="ECO:0000256" key="1">
    <source>
        <dbReference type="ARBA" id="ARBA00004123"/>
    </source>
</evidence>
<dbReference type="Pfam" id="PF00385">
    <property type="entry name" value="Chromo"/>
    <property type="match status" value="1"/>
</dbReference>
<reference evidence="13 14" key="1">
    <citation type="journal article" date="2015" name="Genome Biol. Evol.">
        <title>Comparative Genomics of a Bacterivorous Green Alga Reveals Evolutionary Causalities and Consequences of Phago-Mixotrophic Mode of Nutrition.</title>
        <authorList>
            <person name="Burns J.A."/>
            <person name="Paasch A."/>
            <person name="Narechania A."/>
            <person name="Kim E."/>
        </authorList>
    </citation>
    <scope>NUCLEOTIDE SEQUENCE [LARGE SCALE GENOMIC DNA]</scope>
    <source>
        <strain evidence="13 14">PLY_AMNH</strain>
    </source>
</reference>
<evidence type="ECO:0000256" key="9">
    <source>
        <dbReference type="PROSITE-ProRule" id="PRU00027"/>
    </source>
</evidence>
<evidence type="ECO:0000256" key="4">
    <source>
        <dbReference type="ARBA" id="ARBA00022833"/>
    </source>
</evidence>
<evidence type="ECO:0000259" key="12">
    <source>
        <dbReference type="PROSITE" id="PS50808"/>
    </source>
</evidence>
<dbReference type="SUPFAM" id="SSF54160">
    <property type="entry name" value="Chromo domain-like"/>
    <property type="match status" value="1"/>
</dbReference>
<dbReference type="SUPFAM" id="SSF53098">
    <property type="entry name" value="Ribonuclease H-like"/>
    <property type="match status" value="1"/>
</dbReference>
<evidence type="ECO:0000256" key="8">
    <source>
        <dbReference type="ARBA" id="ARBA00023242"/>
    </source>
</evidence>
<dbReference type="GO" id="GO:0046983">
    <property type="term" value="F:protein dimerization activity"/>
    <property type="evidence" value="ECO:0007669"/>
    <property type="project" value="InterPro"/>
</dbReference>
<protein>
    <recommendedName>
        <fullName evidence="15">Chromo domain-containing protein</fullName>
    </recommendedName>
</protein>
<dbReference type="GO" id="GO:0009791">
    <property type="term" value="P:post-embryonic development"/>
    <property type="evidence" value="ECO:0007669"/>
    <property type="project" value="UniProtKB-ARBA"/>
</dbReference>
<evidence type="ECO:0000313" key="13">
    <source>
        <dbReference type="EMBL" id="KAK3266096.1"/>
    </source>
</evidence>
<dbReference type="SUPFAM" id="SSF57667">
    <property type="entry name" value="beta-beta-alpha zinc fingers"/>
    <property type="match status" value="1"/>
</dbReference>
<dbReference type="PANTHER" id="PTHR46481:SF10">
    <property type="entry name" value="ZINC FINGER BED DOMAIN-CONTAINING PROTEIN 39"/>
    <property type="match status" value="1"/>
</dbReference>
<evidence type="ECO:0008006" key="15">
    <source>
        <dbReference type="Google" id="ProtNLM"/>
    </source>
</evidence>
<feature type="region of interest" description="Disordered" evidence="10">
    <location>
        <begin position="1"/>
        <end position="41"/>
    </location>
</feature>
<dbReference type="PROSITE" id="PS50808">
    <property type="entry name" value="ZF_BED"/>
    <property type="match status" value="1"/>
</dbReference>
<evidence type="ECO:0000256" key="2">
    <source>
        <dbReference type="ARBA" id="ARBA00022723"/>
    </source>
</evidence>
<sequence>MPSRGAGAKRTRSSSNNAPLIPQGKGPVKRTQLHPYDAAGSDNTTYEVEHILAARTRYGEPQWLIRWKGLTEISDTWEPLRNIPGSEADVEAFKDKQAREQDEIAKKTMEEEEKRRKDAAQEVQDHVGFEAPGDNIRSGYWKYFKVKKDGSKIVEYVCKLCGPNAIPKAYCGNTSNLRTHLAHCHKDIAVDMKQQALLDSAGESSVDTKPKAIDAMIPQASSEQSNRLHRAITLWLARRGRPLTLPEKDSEFRDIFDEIFRGAYVPPSYHTVIDNMLALSAEGRVKVSEALKSLRSEGINPSIGGDIWSEGGIAIFGVLAYFISEDFVFREKLVGAIPFSDVRHTADELESATKTACAGIGIGEYRDSPGPGEEVDTFELVDTVSENIHVTCSDNASNIVSGWTCFDGHECVAHTIALVVHTYLNQVAVKKVFGKLRGMTGHFNHSVIGCKLLYDCQKRSALDQSKSPQDNDTRSGWGGGCKQATWYVTNKDAVRLYDVERPVKASTAVPNTDGSVYKDHQLADIEWDIVRESMYILQYAASAVDFLQGTQYPTSCLVLPLIGKLVHISRSTTKIKHAERPIQVLNEDVKQARELMHKALADRYFCDMMDCKLEDFAVATILDPRHKSFKFKEATGWMRGKLTLEKAEGWARKAWEMDWKPKPSPVNGYVGSAVKKARTKAGPIITVASFLADSDDEEEDTSSHGDVAAASHVAAEDEFKQYLAYPDAPASTEVLTWWKGVSEKLPNMARMARQFLGAPATTAGAERAFSAVGAMHSDLRK</sequence>
<dbReference type="Gene3D" id="2.40.50.40">
    <property type="match status" value="1"/>
</dbReference>
<evidence type="ECO:0000256" key="5">
    <source>
        <dbReference type="ARBA" id="ARBA00023015"/>
    </source>
</evidence>
<keyword evidence="6" id="KW-0238">DNA-binding</keyword>
<keyword evidence="4" id="KW-0862">Zinc</keyword>
<dbReference type="SMART" id="SM00614">
    <property type="entry name" value="ZnF_BED"/>
    <property type="match status" value="1"/>
</dbReference>
<proteinExistence type="predicted"/>
<keyword evidence="8" id="KW-0539">Nucleus</keyword>
<dbReference type="InterPro" id="IPR003656">
    <property type="entry name" value="Znf_BED"/>
</dbReference>
<evidence type="ECO:0000256" key="6">
    <source>
        <dbReference type="ARBA" id="ARBA00023125"/>
    </source>
</evidence>
<comment type="subcellular location">
    <subcellularLocation>
        <location evidence="1">Nucleus</location>
    </subcellularLocation>
</comment>
<keyword evidence="14" id="KW-1185">Reference proteome</keyword>
<dbReference type="InterPro" id="IPR008906">
    <property type="entry name" value="HATC_C_dom"/>
</dbReference>
<keyword evidence="5" id="KW-0805">Transcription regulation</keyword>
<dbReference type="InterPro" id="IPR052035">
    <property type="entry name" value="ZnF_BED_domain_contain"/>
</dbReference>